<evidence type="ECO:0000256" key="2">
    <source>
        <dbReference type="ARBA" id="ARBA00023125"/>
    </source>
</evidence>
<gene>
    <name evidence="7" type="ORF">ACFFHU_10630</name>
</gene>
<evidence type="ECO:0000256" key="4">
    <source>
        <dbReference type="PROSITE-ProRule" id="PRU00335"/>
    </source>
</evidence>
<keyword evidence="2 4" id="KW-0238">DNA-binding</keyword>
<keyword evidence="3" id="KW-0804">Transcription</keyword>
<evidence type="ECO:0000256" key="3">
    <source>
        <dbReference type="ARBA" id="ARBA00023163"/>
    </source>
</evidence>
<evidence type="ECO:0000259" key="6">
    <source>
        <dbReference type="PROSITE" id="PS50977"/>
    </source>
</evidence>
<dbReference type="InterPro" id="IPR049445">
    <property type="entry name" value="TetR_SbtR-like_C"/>
</dbReference>
<feature type="DNA-binding region" description="H-T-H motif" evidence="4">
    <location>
        <begin position="43"/>
        <end position="62"/>
    </location>
</feature>
<dbReference type="Proteomes" id="UP001589894">
    <property type="component" value="Unassembled WGS sequence"/>
</dbReference>
<evidence type="ECO:0000256" key="5">
    <source>
        <dbReference type="SAM" id="MobiDB-lite"/>
    </source>
</evidence>
<organism evidence="7 8">
    <name type="scientific">Plantactinospora siamensis</name>
    <dbReference type="NCBI Taxonomy" id="555372"/>
    <lineage>
        <taxon>Bacteria</taxon>
        <taxon>Bacillati</taxon>
        <taxon>Actinomycetota</taxon>
        <taxon>Actinomycetes</taxon>
        <taxon>Micromonosporales</taxon>
        <taxon>Micromonosporaceae</taxon>
        <taxon>Plantactinospora</taxon>
    </lineage>
</organism>
<reference evidence="7 8" key="1">
    <citation type="submission" date="2024-09" db="EMBL/GenBank/DDBJ databases">
        <authorList>
            <person name="Sun Q."/>
            <person name="Mori K."/>
        </authorList>
    </citation>
    <scope>NUCLEOTIDE SEQUENCE [LARGE SCALE GENOMIC DNA]</scope>
    <source>
        <strain evidence="7 8">TBRC 2205</strain>
    </source>
</reference>
<proteinExistence type="predicted"/>
<dbReference type="SUPFAM" id="SSF46689">
    <property type="entry name" value="Homeodomain-like"/>
    <property type="match status" value="1"/>
</dbReference>
<dbReference type="Pfam" id="PF00440">
    <property type="entry name" value="TetR_N"/>
    <property type="match status" value="1"/>
</dbReference>
<dbReference type="Gene3D" id="1.10.357.10">
    <property type="entry name" value="Tetracycline Repressor, domain 2"/>
    <property type="match status" value="1"/>
</dbReference>
<dbReference type="InterPro" id="IPR009057">
    <property type="entry name" value="Homeodomain-like_sf"/>
</dbReference>
<dbReference type="SUPFAM" id="SSF48498">
    <property type="entry name" value="Tetracyclin repressor-like, C-terminal domain"/>
    <property type="match status" value="1"/>
</dbReference>
<dbReference type="InterPro" id="IPR001647">
    <property type="entry name" value="HTH_TetR"/>
</dbReference>
<dbReference type="PROSITE" id="PS50977">
    <property type="entry name" value="HTH_TETR_2"/>
    <property type="match status" value="1"/>
</dbReference>
<feature type="compositionally biased region" description="Basic and acidic residues" evidence="5">
    <location>
        <begin position="11"/>
        <end position="22"/>
    </location>
</feature>
<evidence type="ECO:0000256" key="1">
    <source>
        <dbReference type="ARBA" id="ARBA00023015"/>
    </source>
</evidence>
<dbReference type="EMBL" id="JBHLUE010000007">
    <property type="protein sequence ID" value="MFC0564588.1"/>
    <property type="molecule type" value="Genomic_DNA"/>
</dbReference>
<accession>A0ABV6NWY6</accession>
<evidence type="ECO:0000313" key="8">
    <source>
        <dbReference type="Proteomes" id="UP001589894"/>
    </source>
</evidence>
<keyword evidence="8" id="KW-1185">Reference proteome</keyword>
<dbReference type="InterPro" id="IPR036271">
    <property type="entry name" value="Tet_transcr_reg_TetR-rel_C_sf"/>
</dbReference>
<dbReference type="PRINTS" id="PR00455">
    <property type="entry name" value="HTHTETR"/>
</dbReference>
<name>A0ABV6NWY6_9ACTN</name>
<dbReference type="PANTHER" id="PTHR30055:SF234">
    <property type="entry name" value="HTH-TYPE TRANSCRIPTIONAL REGULATOR BETI"/>
    <property type="match status" value="1"/>
</dbReference>
<dbReference type="PANTHER" id="PTHR30055">
    <property type="entry name" value="HTH-TYPE TRANSCRIPTIONAL REGULATOR RUTR"/>
    <property type="match status" value="1"/>
</dbReference>
<sequence>MTDSTAGQRAGAERPLRADARRNRERIMAAAGELFARHGRAAQMEDIAAHAGLGMGTLYRHFPNKQALLTAMVGERFRGMADVARAGAELADPGEAFEAVLRGYLEAAEDDATFQLALMGTEDLRWEQVHGEKAEFVAVVGRVIERAVAAGRVRADLTVADFTMVASGIISTMYFKPGSAPDWRRHLEVALAGIRTPGPA</sequence>
<protein>
    <submittedName>
        <fullName evidence="7">TetR/AcrR family transcriptional regulator</fullName>
    </submittedName>
</protein>
<comment type="caution">
    <text evidence="7">The sequence shown here is derived from an EMBL/GenBank/DDBJ whole genome shotgun (WGS) entry which is preliminary data.</text>
</comment>
<evidence type="ECO:0000313" key="7">
    <source>
        <dbReference type="EMBL" id="MFC0564588.1"/>
    </source>
</evidence>
<feature type="region of interest" description="Disordered" evidence="5">
    <location>
        <begin position="1"/>
        <end position="22"/>
    </location>
</feature>
<keyword evidence="1" id="KW-0805">Transcription regulation</keyword>
<dbReference type="Pfam" id="PF21597">
    <property type="entry name" value="TetR_C_43"/>
    <property type="match status" value="1"/>
</dbReference>
<dbReference type="RefSeq" id="WP_377337723.1">
    <property type="nucleotide sequence ID" value="NZ_JBHLUE010000007.1"/>
</dbReference>
<dbReference type="InterPro" id="IPR050109">
    <property type="entry name" value="HTH-type_TetR-like_transc_reg"/>
</dbReference>
<feature type="domain" description="HTH tetR-type" evidence="6">
    <location>
        <begin position="21"/>
        <end position="80"/>
    </location>
</feature>